<evidence type="ECO:0000313" key="2">
    <source>
        <dbReference type="Proteomes" id="UP000037747"/>
    </source>
</evidence>
<sequence>MGGSPHSTEPAPAQAATSADVVDAVVAVYQNAGDDITAATESVAAVQERLGTRAREATHPVGNQTEH</sequence>
<dbReference type="EMBL" id="LIST01000015">
    <property type="protein sequence ID" value="KOX92698.1"/>
    <property type="molecule type" value="Genomic_DNA"/>
</dbReference>
<dbReference type="AlphaFoldDB" id="A0A0M9AJG3"/>
<dbReference type="RefSeq" id="WP_053773207.1">
    <property type="nucleotide sequence ID" value="NZ_LIST01000015.1"/>
</dbReference>
<organism evidence="1 2">
    <name type="scientific">Halorubrum tropicale</name>
    <dbReference type="NCBI Taxonomy" id="1765655"/>
    <lineage>
        <taxon>Archaea</taxon>
        <taxon>Methanobacteriati</taxon>
        <taxon>Methanobacteriota</taxon>
        <taxon>Stenosarchaea group</taxon>
        <taxon>Halobacteria</taxon>
        <taxon>Halobacteriales</taxon>
        <taxon>Haloferacaceae</taxon>
        <taxon>Halorubrum</taxon>
    </lineage>
</organism>
<evidence type="ECO:0000313" key="1">
    <source>
        <dbReference type="EMBL" id="KOX92698.1"/>
    </source>
</evidence>
<keyword evidence="2" id="KW-1185">Reference proteome</keyword>
<dbReference type="Proteomes" id="UP000037747">
    <property type="component" value="Unassembled WGS sequence"/>
</dbReference>
<dbReference type="PATRIC" id="fig|1705389.3.peg.2959"/>
<protein>
    <submittedName>
        <fullName evidence="1">Uncharacterized protein</fullName>
    </submittedName>
</protein>
<name>A0A0M9AJG3_9EURY</name>
<gene>
    <name evidence="1" type="ORF">AMR74_16855</name>
</gene>
<accession>A0A0M9AJG3</accession>
<comment type="caution">
    <text evidence="1">The sequence shown here is derived from an EMBL/GenBank/DDBJ whole genome shotgun (WGS) entry which is preliminary data.</text>
</comment>
<dbReference type="STRING" id="1765655.AMR74_16855"/>
<proteinExistence type="predicted"/>
<reference evidence="1 2" key="1">
    <citation type="submission" date="2015-08" db="EMBL/GenBank/DDBJ databases">
        <title>Genomes of Isolates from Cabo Rojo, PR.</title>
        <authorList>
            <person name="Sanchez-Nieves R.L."/>
            <person name="Montalvo-Rodriguez R."/>
        </authorList>
    </citation>
    <scope>NUCLEOTIDE SEQUENCE [LARGE SCALE GENOMIC DNA]</scope>
    <source>
        <strain evidence="1 2">5</strain>
    </source>
</reference>